<comment type="caution">
    <text evidence="4">The sequence shown here is derived from an EMBL/GenBank/DDBJ whole genome shotgun (WGS) entry which is preliminary data.</text>
</comment>
<accession>A0ABQ5S538</accession>
<feature type="domain" description="Cell morphogenesis protein N-terminal" evidence="2">
    <location>
        <begin position="151"/>
        <end position="424"/>
    </location>
</feature>
<feature type="domain" description="Cell morphogenesis protein N-terminal" evidence="2">
    <location>
        <begin position="604"/>
        <end position="706"/>
    </location>
</feature>
<evidence type="ECO:0000259" key="3">
    <source>
        <dbReference type="Pfam" id="PF14228"/>
    </source>
</evidence>
<feature type="domain" description="Cell morphogenesis central region" evidence="3">
    <location>
        <begin position="1894"/>
        <end position="2116"/>
    </location>
</feature>
<dbReference type="PANTHER" id="PTHR12295:SF30">
    <property type="entry name" value="PROTEIN FURRY"/>
    <property type="match status" value="1"/>
</dbReference>
<feature type="compositionally biased region" description="Gly residues" evidence="1">
    <location>
        <begin position="1874"/>
        <end position="1883"/>
    </location>
</feature>
<feature type="domain" description="Cell morphogenesis central region" evidence="3">
    <location>
        <begin position="867"/>
        <end position="1164"/>
    </location>
</feature>
<feature type="compositionally biased region" description="Low complexity" evidence="1">
    <location>
        <begin position="1863"/>
        <end position="1873"/>
    </location>
</feature>
<evidence type="ECO:0008006" key="6">
    <source>
        <dbReference type="Google" id="ProtNLM"/>
    </source>
</evidence>
<proteinExistence type="predicted"/>
<organism evidence="4 5">
    <name type="scientific">Volvox africanus</name>
    <dbReference type="NCBI Taxonomy" id="51714"/>
    <lineage>
        <taxon>Eukaryota</taxon>
        <taxon>Viridiplantae</taxon>
        <taxon>Chlorophyta</taxon>
        <taxon>core chlorophytes</taxon>
        <taxon>Chlorophyceae</taxon>
        <taxon>CS clade</taxon>
        <taxon>Chlamydomonadales</taxon>
        <taxon>Volvocaceae</taxon>
        <taxon>Volvox</taxon>
    </lineage>
</organism>
<dbReference type="InterPro" id="IPR025614">
    <property type="entry name" value="Cell_morpho_N"/>
</dbReference>
<feature type="region of interest" description="Disordered" evidence="1">
    <location>
        <begin position="1471"/>
        <end position="1502"/>
    </location>
</feature>
<dbReference type="PANTHER" id="PTHR12295">
    <property type="entry name" value="FURRY-RELATED"/>
    <property type="match status" value="1"/>
</dbReference>
<dbReference type="Proteomes" id="UP001165090">
    <property type="component" value="Unassembled WGS sequence"/>
</dbReference>
<evidence type="ECO:0000256" key="1">
    <source>
        <dbReference type="SAM" id="MobiDB-lite"/>
    </source>
</evidence>
<feature type="region of interest" description="Disordered" evidence="1">
    <location>
        <begin position="840"/>
        <end position="862"/>
    </location>
</feature>
<feature type="region of interest" description="Disordered" evidence="1">
    <location>
        <begin position="1857"/>
        <end position="1901"/>
    </location>
</feature>
<dbReference type="Pfam" id="PF14228">
    <property type="entry name" value="MOR2-PAG1_mid"/>
    <property type="match status" value="4"/>
</dbReference>
<dbReference type="Pfam" id="PF14222">
    <property type="entry name" value="MOR2-PAG1_N"/>
    <property type="match status" value="2"/>
</dbReference>
<feature type="region of interest" description="Disordered" evidence="1">
    <location>
        <begin position="2452"/>
        <end position="2476"/>
    </location>
</feature>
<sequence>MHLPAAELLLKQFLKASDEVISRIPPQENFILLLNEPKFARSLASLRLLVQHHLSLLLKHLEGWRVITHNSLARLPDKTERDRIVVLSKRAAMEVINFETALQLLDLYTDDFLVNAEFVAYYDYLQRNVFRVLLIAEDLFPSDLASLYKVVVAEAARVVGAISRKIAFSHVVEPFVTALMDRVNPKKDPSGGKPNYDALRAQIIRLSSGMRHVSLSFGSQEAVQEAVSFLVRVHPLNHTASIKKSQIHHALADMLTSILLPLVRSDAPQRAAALLGPPALDKWYSTVMSMRNDITSWMNKHQKHVNDGYPLATTLLCLANDKDYSAHVDTAADFLHKGLKVKENRAVCVRCLMVLACSYLVRYGAHIIKHELHKWLDRVLKPVTQLAKKGGLTISEQLEVIAPIAELSPEFALQYLILELLTSDVNDCVLAGLRAVQALILTAPAVAAASAGSSHHRSASTAGLAQGSYTSAPCNGSGSSGGGANIPSSNSTSGLQALLRRAPGTSVGGLLYSNSSAGTSGLSSSASAGSGISGGTALGGGVIPAAAFAPVNDMLRRGLHPLEVLCVAHLLPRISAALAKLLTTWQPQYGIHLLYGTLDPNWKEKAGGFPLLLTLVRLLPYLKPDTWANSRPLDVLPSYTCHAEPSIRIAAEEALLSLVRGCPHLRNSVVCAFASFTASLPDDAVQCVRDSQRLLRDLMELWIALLAERAAGDAVEAVTGAGSGVGGSSSSLCEALTLDVHRLEGYALVCMASHDEAIRREAMQALHLIRALHQAILNAEPYEPPPLPFQPKLGAGGGAVARNLSNGGLAAIGGTMASGISSRPVHRLSASRESLDMYAGVTDGSATPGAPKSIAGQGGPDVPDVEPPTYLVEVVEESGPALLRVTYWDFGDWSDMWRQYKPVPDNVTFEDVLAAPGRPMDDIPRVRLARALIALMALAVRLVPASAAVAAVELMARLGRMLLRTQGDGRMVLSAEYLEPGKRDAWRNCSAMVCVCPQALRERVQEKLGRRLPQLTSRDIVRVHLALLTSATSSSSLLAVPPNVQLCSVMSLGHLSPDFYGILLEEVQPYMDEYLGARGAGSGKSKNKMRDELRRSVAHVFRILSEQVAPELLSSNPLLRSRLLEFVRESYGALRGSHPGTDTFWEAAQVAYCLTAVVRNIAVPLRPLLSQPLHGGPFPVAVAATLGGTATPQQLQRDSQGRAEGGLSASAATALASGALGIGAVALRKLLWDAILPWCEEAHISLKDLKEVVASVPRGVDMATALRTCPESKYSREINQGISAVLHKFKESPEGLREELHKVSHYVNHSARLALAALLEGPVFDNDSRRPTGPVFSWIDKLLAVPREGPQPVAGPPRRVVGNRALRSLLTHNPDLFEACLDKCYDANYSLASGYFQVMCEVYGTQPVSCPPHILLALVLVKIVDPVQEVREDALHMLNVLSQREWQSGQGLGLGLGAEPTGTQAAGASLISRNGASGSPSGGADTDGVAAATGTGGSGSGVSGGDEGAVLVIGSLQDSYHQFQYGLAGSLARDHPELSEALCEEMMTRQLECDDGLIQHPVLTSLAPWMENLIISFPWKGNWSERLLKSMYYVTLRHGTQFPAEIQGLWTQLAKRIRNINPILDFLLHLGMATALQTDLNAMLEFFNVAKRIVLYLARVSPTETIGYLAIELAKQQLEEGDSVGDGVGGGWGADGAGGVVGARGTAASGTKGGGGAPVSYPHVLVFGGPLDCVVAGEDRTMCTSYESVPSLSSLSLGGAPSTSGLVVGNLDPSTTAAVAGGGGMGSGVGGGSYRHQSLDQGPRPLSGRSEASGSSRSDANGHGGAGGGSLADGSTNAMRGLLGGLGFGASDHRIRPAEDSRSAGAAASQVSVMGGGAGGGAGTQELRHSHSPSASPSRAASAAGGLLGNKALLTRPELVLCCLAEVVYEHEVDPQHLPLLLHVAITCSDHDEPVLASHCQQLIINLLYSAAATAAAAAAAAAANTADSASPSFAAASPDVAAVIRHLQSLRGQRLWPWEEFSLVGAQAVAAVASPDGNLLPSAAALGTLTVAVTEALSYEPDFAMDWAARALDWAQHARNRHAACRSWQVLRALRPPLKADLAAALVLSLEACFQSGLMAGCEVAVEVITTTRLLVEALPPGRLVLYPQIWWAALALLHSPHVAVYRAALGLLGVCVGCGPLGGPPQLRLWASKVQAVLLAAAPGLSAAQLLAASHAATTQDSTEDTDPWVLGFHVLNVREATPQSSVPHGSLAAQQLLLRGLTHPLTVAPTLHLLAALGEALAQQAQALLVRTGPSHPHHQPNHHRRALPYSHHHPPHLLLGGSAASSSGGGGIGGGWGSGGAGGAGYTNHLGHQLQLPGLAAGHDADGIDDSLLDGGTASRTASGVGVGLGRIALVPHSDSLRKHRALKLDSFQTLLGSCRGQLFVSLMGLLPLMLSLHGTAGITAASGGSGGGGGGGSAAASSEDFPQLQQQQHSRAVRSVAAAASASGAAGVVGAAAASSSVDPAELNEGIHRAVAALGRAAAVLGMGPELGAHLQVLSSPQLSFDPYLLESTITQLLTLLSRALFPRYACWFLHHMADLLFGGTAANWASAAAGSTAASASCGPGGSGFAAASGATSAAVAAGGTVGGSAMPPGPRQVRAALLLLRCLFRVDGIRLGPAAALLVADGTLLQPVVALTTGPMSAMAMETLTAALQLSQDEQFQRDLQEGAARTLQYEQQQQHAAPAASRTLFPPPTPVAAALKKVVDTLGSSLRRRNKHMKLLPFLGVYND</sequence>
<feature type="region of interest" description="Disordered" evidence="1">
    <location>
        <begin position="1782"/>
        <end position="1833"/>
    </location>
</feature>
<feature type="domain" description="Cell morphogenesis central region" evidence="3">
    <location>
        <begin position="1265"/>
        <end position="1449"/>
    </location>
</feature>
<protein>
    <recommendedName>
        <fullName evidence="6">Non-specific serine/threonine protein kinase</fullName>
    </recommendedName>
</protein>
<dbReference type="InterPro" id="IPR039867">
    <property type="entry name" value="Furry/Tao3/Mor2"/>
</dbReference>
<feature type="compositionally biased region" description="Low complexity" evidence="1">
    <location>
        <begin position="1892"/>
        <end position="1901"/>
    </location>
</feature>
<feature type="compositionally biased region" description="Low complexity" evidence="1">
    <location>
        <begin position="1482"/>
        <end position="1493"/>
    </location>
</feature>
<dbReference type="InterPro" id="IPR016024">
    <property type="entry name" value="ARM-type_fold"/>
</dbReference>
<dbReference type="InterPro" id="IPR029473">
    <property type="entry name" value="MOR2-PAG1_mid"/>
</dbReference>
<evidence type="ECO:0000313" key="5">
    <source>
        <dbReference type="Proteomes" id="UP001165090"/>
    </source>
</evidence>
<feature type="compositionally biased region" description="Low complexity" evidence="1">
    <location>
        <begin position="1807"/>
        <end position="1821"/>
    </location>
</feature>
<keyword evidence="5" id="KW-1185">Reference proteome</keyword>
<feature type="domain" description="Cell morphogenesis central region" evidence="3">
    <location>
        <begin position="1509"/>
        <end position="1681"/>
    </location>
</feature>
<dbReference type="SUPFAM" id="SSF48371">
    <property type="entry name" value="ARM repeat"/>
    <property type="match status" value="2"/>
</dbReference>
<feature type="compositionally biased region" description="Gly residues" evidence="1">
    <location>
        <begin position="1782"/>
        <end position="1793"/>
    </location>
</feature>
<evidence type="ECO:0000259" key="2">
    <source>
        <dbReference type="Pfam" id="PF14222"/>
    </source>
</evidence>
<evidence type="ECO:0000313" key="4">
    <source>
        <dbReference type="EMBL" id="GLI65012.1"/>
    </source>
</evidence>
<gene>
    <name evidence="4" type="ORF">VaNZ11_008438</name>
</gene>
<name>A0ABQ5S538_9CHLO</name>
<dbReference type="EMBL" id="BSDZ01000021">
    <property type="protein sequence ID" value="GLI65012.1"/>
    <property type="molecule type" value="Genomic_DNA"/>
</dbReference>
<feature type="compositionally biased region" description="Gly residues" evidence="1">
    <location>
        <begin position="2452"/>
        <end position="2462"/>
    </location>
</feature>
<feature type="compositionally biased region" description="Gly residues" evidence="1">
    <location>
        <begin position="1822"/>
        <end position="1831"/>
    </location>
</feature>
<reference evidence="4 5" key="1">
    <citation type="journal article" date="2023" name="IScience">
        <title>Expanded male sex-determining region conserved during the evolution of homothallism in the green alga Volvox.</title>
        <authorList>
            <person name="Yamamoto K."/>
            <person name="Matsuzaki R."/>
            <person name="Mahakham W."/>
            <person name="Heman W."/>
            <person name="Sekimoto H."/>
            <person name="Kawachi M."/>
            <person name="Minakuchi Y."/>
            <person name="Toyoda A."/>
            <person name="Nozaki H."/>
        </authorList>
    </citation>
    <scope>NUCLEOTIDE SEQUENCE [LARGE SCALE GENOMIC DNA]</scope>
    <source>
        <strain evidence="4 5">NIES-4468</strain>
    </source>
</reference>